<dbReference type="Proteomes" id="UP000645390">
    <property type="component" value="Unassembled WGS sequence"/>
</dbReference>
<evidence type="ECO:0000313" key="1">
    <source>
        <dbReference type="EMBL" id="GGI29058.1"/>
    </source>
</evidence>
<comment type="caution">
    <text evidence="1">The sequence shown here is derived from an EMBL/GenBank/DDBJ whole genome shotgun (WGS) entry which is preliminary data.</text>
</comment>
<organism evidence="1 2">
    <name type="scientific">Pedobacter mendelii</name>
    <dbReference type="NCBI Taxonomy" id="1908240"/>
    <lineage>
        <taxon>Bacteria</taxon>
        <taxon>Pseudomonadati</taxon>
        <taxon>Bacteroidota</taxon>
        <taxon>Sphingobacteriia</taxon>
        <taxon>Sphingobacteriales</taxon>
        <taxon>Sphingobacteriaceae</taxon>
        <taxon>Pedobacter</taxon>
    </lineage>
</organism>
<protein>
    <submittedName>
        <fullName evidence="1">Uncharacterized protein</fullName>
    </submittedName>
</protein>
<accession>A0ABQ2BQH1</accession>
<keyword evidence="2" id="KW-1185">Reference proteome</keyword>
<evidence type="ECO:0000313" key="2">
    <source>
        <dbReference type="Proteomes" id="UP000645390"/>
    </source>
</evidence>
<dbReference type="RefSeq" id="WP_188417088.1">
    <property type="nucleotide sequence ID" value="NZ_BMDJ01000013.1"/>
</dbReference>
<sequence>MKTPITCDNKSLNPITKRITRLINNGDDLNATAMKHIQIAYSILIKDLEIKGISDQIIEYWAIEKLINIYTLRQ</sequence>
<reference evidence="2" key="1">
    <citation type="journal article" date="2019" name="Int. J. Syst. Evol. Microbiol.">
        <title>The Global Catalogue of Microorganisms (GCM) 10K type strain sequencing project: providing services to taxonomists for standard genome sequencing and annotation.</title>
        <authorList>
            <consortium name="The Broad Institute Genomics Platform"/>
            <consortium name="The Broad Institute Genome Sequencing Center for Infectious Disease"/>
            <person name="Wu L."/>
            <person name="Ma J."/>
        </authorList>
    </citation>
    <scope>NUCLEOTIDE SEQUENCE [LARGE SCALE GENOMIC DNA]</scope>
    <source>
        <strain evidence="2">CCM 8939</strain>
    </source>
</reference>
<name>A0ABQ2BQH1_9SPHI</name>
<proteinExistence type="predicted"/>
<dbReference type="EMBL" id="BMDJ01000013">
    <property type="protein sequence ID" value="GGI29058.1"/>
    <property type="molecule type" value="Genomic_DNA"/>
</dbReference>
<gene>
    <name evidence="1" type="ORF">GCM10008119_35740</name>
</gene>